<dbReference type="AlphaFoldDB" id="A0A024UDY4"/>
<reference evidence="1" key="1">
    <citation type="submission" date="2013-12" db="EMBL/GenBank/DDBJ databases">
        <title>The Genome Sequence of Aphanomyces invadans NJM9701.</title>
        <authorList>
            <consortium name="The Broad Institute Genomics Platform"/>
            <person name="Russ C."/>
            <person name="Tyler B."/>
            <person name="van West P."/>
            <person name="Dieguez-Uribeondo J."/>
            <person name="Young S.K."/>
            <person name="Zeng Q."/>
            <person name="Gargeya S."/>
            <person name="Fitzgerald M."/>
            <person name="Abouelleil A."/>
            <person name="Alvarado L."/>
            <person name="Chapman S.B."/>
            <person name="Gainer-Dewar J."/>
            <person name="Goldberg J."/>
            <person name="Griggs A."/>
            <person name="Gujja S."/>
            <person name="Hansen M."/>
            <person name="Howarth C."/>
            <person name="Imamovic A."/>
            <person name="Ireland A."/>
            <person name="Larimer J."/>
            <person name="McCowan C."/>
            <person name="Murphy C."/>
            <person name="Pearson M."/>
            <person name="Poon T.W."/>
            <person name="Priest M."/>
            <person name="Roberts A."/>
            <person name="Saif S."/>
            <person name="Shea T."/>
            <person name="Sykes S."/>
            <person name="Wortman J."/>
            <person name="Nusbaum C."/>
            <person name="Birren B."/>
        </authorList>
    </citation>
    <scope>NUCLEOTIDE SEQUENCE [LARGE SCALE GENOMIC DNA]</scope>
    <source>
        <strain evidence="1">NJM9701</strain>
    </source>
</reference>
<name>A0A024UDY4_9STRA</name>
<protein>
    <submittedName>
        <fullName evidence="1">Uncharacterized protein</fullName>
    </submittedName>
</protein>
<dbReference type="RefSeq" id="XP_008867420.1">
    <property type="nucleotide sequence ID" value="XM_008869198.1"/>
</dbReference>
<dbReference type="OrthoDB" id="118622at2759"/>
<dbReference type="EMBL" id="KI913958">
    <property type="protein sequence ID" value="ETW04464.1"/>
    <property type="molecule type" value="Genomic_DNA"/>
</dbReference>
<gene>
    <name evidence="1" type="ORF">H310_04738</name>
</gene>
<accession>A0A024UDY4</accession>
<organism evidence="1">
    <name type="scientific">Aphanomyces invadans</name>
    <dbReference type="NCBI Taxonomy" id="157072"/>
    <lineage>
        <taxon>Eukaryota</taxon>
        <taxon>Sar</taxon>
        <taxon>Stramenopiles</taxon>
        <taxon>Oomycota</taxon>
        <taxon>Saprolegniomycetes</taxon>
        <taxon>Saprolegniales</taxon>
        <taxon>Verrucalvaceae</taxon>
        <taxon>Aphanomyces</taxon>
    </lineage>
</organism>
<evidence type="ECO:0000313" key="1">
    <source>
        <dbReference type="EMBL" id="ETW04464.1"/>
    </source>
</evidence>
<proteinExistence type="predicted"/>
<sequence>MVTWSIAEDHAAACSDDQANHVDNAALRLQGPSLIMDSGASSHMTGDLSLLHNTKGELRIQSNTTGKTAVFQDTLHVPTLLKSLLSISQLARSNPRAQVVFYDNAMDIVVGPDVSIQAVTNETYATFVHRLQECVRKLFGAGDMTPEADRIFDAKVDSILEHIAKNDPEYCSLIGVIKSVEIVAYRMAHTSKTKARAPKVRGTDQVYHTEAGDKFCEWKGHDLSECRNKERDEANASQRQKRRGNPWCGGNMPVVVVADMVAAVAAIKLTTYAHTYSDYEQDGHYAHTYDRYEQDDLFTIEEATCITYVDTVEPF</sequence>
<dbReference type="GeneID" id="20081788"/>
<dbReference type="VEuPathDB" id="FungiDB:H310_04738"/>